<sequence length="167" mass="17146">MAGQLVVRAGVVAACLLVCGCGSDEVVPSAAPETTEVASPRVSLPEAQAPRPAGTSSAPAMSSESGPPRNPALQRPRDGSRLQACRDADCEVVVTDGQTVRLAPGFGMSSVKVMVRDGAVSFASRGDGMLATFGEHRPGGSNVSSINGVEFRVLAVRDDRAVIRISN</sequence>
<reference evidence="2 3" key="1">
    <citation type="submission" date="2016-10" db="EMBL/GenBank/DDBJ databases">
        <authorList>
            <person name="de Groot N.N."/>
        </authorList>
    </citation>
    <scope>NUCLEOTIDE SEQUENCE [LARGE SCALE GENOMIC DNA]</scope>
    <source>
        <strain evidence="2 3">CGMCC 4.5681</strain>
    </source>
</reference>
<dbReference type="EMBL" id="FNFB01000021">
    <property type="protein sequence ID" value="SDL41020.1"/>
    <property type="molecule type" value="Genomic_DNA"/>
</dbReference>
<dbReference type="AlphaFoldDB" id="A0A1G9JTQ5"/>
<dbReference type="OrthoDB" id="3539433at2"/>
<feature type="compositionally biased region" description="Polar residues" evidence="1">
    <location>
        <begin position="54"/>
        <end position="65"/>
    </location>
</feature>
<dbReference type="Proteomes" id="UP000198683">
    <property type="component" value="Unassembled WGS sequence"/>
</dbReference>
<gene>
    <name evidence="2" type="ORF">SAMN05421874_12114</name>
</gene>
<keyword evidence="3" id="KW-1185">Reference proteome</keyword>
<name>A0A1G9JTQ5_9ACTN</name>
<accession>A0A1G9JTQ5</accession>
<evidence type="ECO:0000313" key="2">
    <source>
        <dbReference type="EMBL" id="SDL41020.1"/>
    </source>
</evidence>
<evidence type="ECO:0000256" key="1">
    <source>
        <dbReference type="SAM" id="MobiDB-lite"/>
    </source>
</evidence>
<proteinExistence type="predicted"/>
<evidence type="ECO:0000313" key="3">
    <source>
        <dbReference type="Proteomes" id="UP000198683"/>
    </source>
</evidence>
<dbReference type="RefSeq" id="WP_090770511.1">
    <property type="nucleotide sequence ID" value="NZ_FNFB01000021.1"/>
</dbReference>
<organism evidence="2 3">
    <name type="scientific">Nonomuraea maritima</name>
    <dbReference type="NCBI Taxonomy" id="683260"/>
    <lineage>
        <taxon>Bacteria</taxon>
        <taxon>Bacillati</taxon>
        <taxon>Actinomycetota</taxon>
        <taxon>Actinomycetes</taxon>
        <taxon>Streptosporangiales</taxon>
        <taxon>Streptosporangiaceae</taxon>
        <taxon>Nonomuraea</taxon>
    </lineage>
</organism>
<dbReference type="STRING" id="683260.SAMN05421874_12114"/>
<feature type="region of interest" description="Disordered" evidence="1">
    <location>
        <begin position="32"/>
        <end position="82"/>
    </location>
</feature>
<protein>
    <submittedName>
        <fullName evidence="2">Uncharacterized protein</fullName>
    </submittedName>
</protein>